<accession>A0A2H3DA26</accession>
<gene>
    <name evidence="4" type="ORF">ARMGADRAFT_1048266</name>
</gene>
<evidence type="ECO:0000256" key="1">
    <source>
        <dbReference type="ARBA" id="ARBA00009312"/>
    </source>
</evidence>
<dbReference type="Gene3D" id="1.20.5.2650">
    <property type="match status" value="1"/>
</dbReference>
<dbReference type="GO" id="GO:0006412">
    <property type="term" value="P:translation"/>
    <property type="evidence" value="ECO:0007669"/>
    <property type="project" value="InterPro"/>
</dbReference>
<sequence>MSDQDSWLVEASRIPDKLKGYIWITGRNDNQGLPVKQGVLLPYRSVWGCIGPDIAVLSLVIMKQGYASCLGLKWATNIHKMFNWSKEDDVHKYVVCREVKSGKKENVKSYTKAPNIQCLVTLIRFQSCCHFRSVKHRKLEHQKEQKCECDALTAKRVSEKKAKVAAIKAPHHKDNHY</sequence>
<keyword evidence="2" id="KW-0689">Ribosomal protein</keyword>
<dbReference type="OrthoDB" id="10260596at2759"/>
<evidence type="ECO:0000256" key="3">
    <source>
        <dbReference type="ARBA" id="ARBA00023274"/>
    </source>
</evidence>
<organism evidence="4 5">
    <name type="scientific">Armillaria gallica</name>
    <name type="common">Bulbous honey fungus</name>
    <name type="synonym">Armillaria bulbosa</name>
    <dbReference type="NCBI Taxonomy" id="47427"/>
    <lineage>
        <taxon>Eukaryota</taxon>
        <taxon>Fungi</taxon>
        <taxon>Dikarya</taxon>
        <taxon>Basidiomycota</taxon>
        <taxon>Agaricomycotina</taxon>
        <taxon>Agaricomycetes</taxon>
        <taxon>Agaricomycetidae</taxon>
        <taxon>Agaricales</taxon>
        <taxon>Marasmiineae</taxon>
        <taxon>Physalacriaceae</taxon>
        <taxon>Armillaria</taxon>
    </lineage>
</organism>
<reference evidence="5" key="1">
    <citation type="journal article" date="2017" name="Nat. Ecol. Evol.">
        <title>Genome expansion and lineage-specific genetic innovations in the forest pathogenic fungi Armillaria.</title>
        <authorList>
            <person name="Sipos G."/>
            <person name="Prasanna A.N."/>
            <person name="Walter M.C."/>
            <person name="O'Connor E."/>
            <person name="Balint B."/>
            <person name="Krizsan K."/>
            <person name="Kiss B."/>
            <person name="Hess J."/>
            <person name="Varga T."/>
            <person name="Slot J."/>
            <person name="Riley R."/>
            <person name="Boka B."/>
            <person name="Rigling D."/>
            <person name="Barry K."/>
            <person name="Lee J."/>
            <person name="Mihaltcheva S."/>
            <person name="LaButti K."/>
            <person name="Lipzen A."/>
            <person name="Waldron R."/>
            <person name="Moloney N.M."/>
            <person name="Sperisen C."/>
            <person name="Kredics L."/>
            <person name="Vagvoelgyi C."/>
            <person name="Patrignani A."/>
            <person name="Fitzpatrick D."/>
            <person name="Nagy I."/>
            <person name="Doyle S."/>
            <person name="Anderson J.B."/>
            <person name="Grigoriev I.V."/>
            <person name="Gueldener U."/>
            <person name="Muensterkoetter M."/>
            <person name="Nagy L.G."/>
        </authorList>
    </citation>
    <scope>NUCLEOTIDE SEQUENCE [LARGE SCALE GENOMIC DNA]</scope>
    <source>
        <strain evidence="5">Ar21-2</strain>
    </source>
</reference>
<proteinExistence type="inferred from homology"/>
<dbReference type="Proteomes" id="UP000217790">
    <property type="component" value="Unassembled WGS sequence"/>
</dbReference>
<dbReference type="PANTHER" id="PTHR11502">
    <property type="entry name" value="40S RIBOSOMAL PROTEIN S6"/>
    <property type="match status" value="1"/>
</dbReference>
<dbReference type="GO" id="GO:1990904">
    <property type="term" value="C:ribonucleoprotein complex"/>
    <property type="evidence" value="ECO:0007669"/>
    <property type="project" value="UniProtKB-KW"/>
</dbReference>
<comment type="similarity">
    <text evidence="1">Belongs to the eukaryotic ribosomal protein eS6 family.</text>
</comment>
<evidence type="ECO:0000313" key="5">
    <source>
        <dbReference type="Proteomes" id="UP000217790"/>
    </source>
</evidence>
<dbReference type="AlphaFoldDB" id="A0A2H3DA26"/>
<name>A0A2H3DA26_ARMGA</name>
<evidence type="ECO:0000256" key="2">
    <source>
        <dbReference type="ARBA" id="ARBA00022980"/>
    </source>
</evidence>
<keyword evidence="3" id="KW-0687">Ribonucleoprotein</keyword>
<evidence type="ECO:0000313" key="4">
    <source>
        <dbReference type="EMBL" id="PBK84336.1"/>
    </source>
</evidence>
<dbReference type="InParanoid" id="A0A2H3DA26"/>
<protein>
    <submittedName>
        <fullName evidence="4">Uncharacterized protein</fullName>
    </submittedName>
</protein>
<dbReference type="STRING" id="47427.A0A2H3DA26"/>
<dbReference type="EMBL" id="KZ293699">
    <property type="protein sequence ID" value="PBK84336.1"/>
    <property type="molecule type" value="Genomic_DNA"/>
</dbReference>
<dbReference type="GO" id="GO:0005840">
    <property type="term" value="C:ribosome"/>
    <property type="evidence" value="ECO:0007669"/>
    <property type="project" value="UniProtKB-KW"/>
</dbReference>
<dbReference type="GO" id="GO:0003735">
    <property type="term" value="F:structural constituent of ribosome"/>
    <property type="evidence" value="ECO:0007669"/>
    <property type="project" value="InterPro"/>
</dbReference>
<keyword evidence="5" id="KW-1185">Reference proteome</keyword>
<dbReference type="InterPro" id="IPR001377">
    <property type="entry name" value="Ribosomal_eS6"/>
</dbReference>